<feature type="region of interest" description="Disordered" evidence="1">
    <location>
        <begin position="309"/>
        <end position="371"/>
    </location>
</feature>
<protein>
    <submittedName>
        <fullName evidence="2">Uncharacterized protein</fullName>
    </submittedName>
</protein>
<keyword evidence="3" id="KW-1185">Reference proteome</keyword>
<feature type="compositionally biased region" description="Basic and acidic residues" evidence="1">
    <location>
        <begin position="309"/>
        <end position="328"/>
    </location>
</feature>
<evidence type="ECO:0000256" key="1">
    <source>
        <dbReference type="SAM" id="MobiDB-lite"/>
    </source>
</evidence>
<organism evidence="2 3">
    <name type="scientific">Penicillium frequentans</name>
    <dbReference type="NCBI Taxonomy" id="3151616"/>
    <lineage>
        <taxon>Eukaryota</taxon>
        <taxon>Fungi</taxon>
        <taxon>Dikarya</taxon>
        <taxon>Ascomycota</taxon>
        <taxon>Pezizomycotina</taxon>
        <taxon>Eurotiomycetes</taxon>
        <taxon>Eurotiomycetidae</taxon>
        <taxon>Eurotiales</taxon>
        <taxon>Aspergillaceae</taxon>
        <taxon>Penicillium</taxon>
    </lineage>
</organism>
<dbReference type="EMBL" id="JAQIZZ010000003">
    <property type="protein sequence ID" value="KAJ5547087.1"/>
    <property type="molecule type" value="Genomic_DNA"/>
</dbReference>
<gene>
    <name evidence="2" type="ORF">N7494_004672</name>
</gene>
<accession>A0AAD6D143</accession>
<evidence type="ECO:0000313" key="3">
    <source>
        <dbReference type="Proteomes" id="UP001220324"/>
    </source>
</evidence>
<feature type="region of interest" description="Disordered" evidence="1">
    <location>
        <begin position="501"/>
        <end position="534"/>
    </location>
</feature>
<sequence>MSSNSNQHPPSLGDHNSQSNSNAHLDPNNGYSASDNQLAGLVEAATAAADQDPDLSHWAAAAATAVSHQQLDSYGTDMHLAEDGFGDANFGTGMGSGRHLRVPNDHSQSPGLSRTVSKKRKRNDDNLDPALAGAGLSGNQQHAQTSQQGSHGYAGDNMDIRSVPPQSLNEARAVGVHSAAALFRQPSSNKKYTRPPMSKLFASLELSPENFLHLQAAAKGYMLNDDHPERRDCVGQRGKGDTEMVKLRLWNCVRHFLEAEGNGDRFFGENVVNEGMGPRTYIWPRDQQKIISLVIPLLRRMVTNERQRQYAIETRKGGGTDDRRRRQTNESFQDMNGPRFSPEQSLQLQNQDHRQGEMEQTMPTAPSVQIHHDSLDPPNVMDLGLTDLFLDGYTFDYHDFAKSYDMYNQHFELDNLFSLSGLQQPDFRGLVAAVDSHYRVIHDDGEACPSPCEDANVHRIIHSDSAANLNWRIGGGRNTSARDDFASSITRDVSRIIGESVTRQTPSAVHNHAPMPDAKFHQQPPAPIQSANNVTSSTPNNQTYLCINVIQQGKRILPRIDLPADQLPTVDSAKQAILRRYLGQIPGLPFLQGQENDDSVAQQARNAATAAWKVKVWLPDGLIPVDNDKDWTFALLSADTVDWMDGNLKVLVDIDGNNAH</sequence>
<dbReference type="AlphaFoldDB" id="A0AAD6D143"/>
<feature type="compositionally biased region" description="Polar residues" evidence="1">
    <location>
        <begin position="105"/>
        <end position="115"/>
    </location>
</feature>
<evidence type="ECO:0000313" key="2">
    <source>
        <dbReference type="EMBL" id="KAJ5547087.1"/>
    </source>
</evidence>
<dbReference type="Proteomes" id="UP001220324">
    <property type="component" value="Unassembled WGS sequence"/>
</dbReference>
<feature type="region of interest" description="Disordered" evidence="1">
    <location>
        <begin position="91"/>
        <end position="163"/>
    </location>
</feature>
<reference evidence="2 3" key="1">
    <citation type="journal article" date="2023" name="IMA Fungus">
        <title>Comparative genomic study of the Penicillium genus elucidates a diverse pangenome and 15 lateral gene transfer events.</title>
        <authorList>
            <person name="Petersen C."/>
            <person name="Sorensen T."/>
            <person name="Nielsen M.R."/>
            <person name="Sondergaard T.E."/>
            <person name="Sorensen J.L."/>
            <person name="Fitzpatrick D.A."/>
            <person name="Frisvad J.C."/>
            <person name="Nielsen K.L."/>
        </authorList>
    </citation>
    <scope>NUCLEOTIDE SEQUENCE [LARGE SCALE GENOMIC DNA]</scope>
    <source>
        <strain evidence="2 3">IBT 35679</strain>
    </source>
</reference>
<name>A0AAD6D143_9EURO</name>
<proteinExistence type="predicted"/>
<comment type="caution">
    <text evidence="2">The sequence shown here is derived from an EMBL/GenBank/DDBJ whole genome shotgun (WGS) entry which is preliminary data.</text>
</comment>
<feature type="region of interest" description="Disordered" evidence="1">
    <location>
        <begin position="1"/>
        <end position="37"/>
    </location>
</feature>
<feature type="compositionally biased region" description="Polar residues" evidence="1">
    <location>
        <begin position="137"/>
        <end position="150"/>
    </location>
</feature>